<dbReference type="STRING" id="1081102.A0A167Z438"/>
<comment type="caution">
    <text evidence="3">The sequence shown here is derived from an EMBL/GenBank/DDBJ whole genome shotgun (WGS) entry which is preliminary data.</text>
</comment>
<dbReference type="AlphaFoldDB" id="A0A167Z438"/>
<evidence type="ECO:0000256" key="1">
    <source>
        <dbReference type="SAM" id="MobiDB-lite"/>
    </source>
</evidence>
<dbReference type="InterPro" id="IPR012312">
    <property type="entry name" value="Hemerythrin-like"/>
</dbReference>
<evidence type="ECO:0000313" key="4">
    <source>
        <dbReference type="Proteomes" id="UP000076874"/>
    </source>
</evidence>
<evidence type="ECO:0000259" key="2">
    <source>
        <dbReference type="Pfam" id="PF01814"/>
    </source>
</evidence>
<dbReference type="PANTHER" id="PTHR38048:SF1">
    <property type="entry name" value="HEMERYTHRIN-LIKE DOMAIN-CONTAINING PROTEIN"/>
    <property type="match status" value="1"/>
</dbReference>
<dbReference type="PANTHER" id="PTHR38048">
    <property type="entry name" value="EXPRESSED PROTEIN"/>
    <property type="match status" value="1"/>
</dbReference>
<dbReference type="OrthoDB" id="10044044at2759"/>
<dbReference type="EMBL" id="AZHD01000002">
    <property type="protein sequence ID" value="OAA67058.1"/>
    <property type="molecule type" value="Genomic_DNA"/>
</dbReference>
<dbReference type="InterPro" id="IPR053206">
    <property type="entry name" value="Dimeric_xanthone_biosynth"/>
</dbReference>
<protein>
    <recommendedName>
        <fullName evidence="2">Hemerythrin-like domain-containing protein</fullName>
    </recommendedName>
</protein>
<dbReference type="Gene3D" id="1.20.120.520">
    <property type="entry name" value="nmb1532 protein domain like"/>
    <property type="match status" value="1"/>
</dbReference>
<reference evidence="3 4" key="1">
    <citation type="journal article" date="2016" name="Genome Biol. Evol.">
        <title>Divergent and convergent evolution of fungal pathogenicity.</title>
        <authorList>
            <person name="Shang Y."/>
            <person name="Xiao G."/>
            <person name="Zheng P."/>
            <person name="Cen K."/>
            <person name="Zhan S."/>
            <person name="Wang C."/>
        </authorList>
    </citation>
    <scope>NUCLEOTIDE SEQUENCE [LARGE SCALE GENOMIC DNA]</scope>
    <source>
        <strain evidence="3 4">RCEF 264</strain>
    </source>
</reference>
<keyword evidence="4" id="KW-1185">Reference proteome</keyword>
<organism evidence="3 4">
    <name type="scientific">Niveomyces insectorum RCEF 264</name>
    <dbReference type="NCBI Taxonomy" id="1081102"/>
    <lineage>
        <taxon>Eukaryota</taxon>
        <taxon>Fungi</taxon>
        <taxon>Dikarya</taxon>
        <taxon>Ascomycota</taxon>
        <taxon>Pezizomycotina</taxon>
        <taxon>Sordariomycetes</taxon>
        <taxon>Hypocreomycetidae</taxon>
        <taxon>Hypocreales</taxon>
        <taxon>Cordycipitaceae</taxon>
        <taxon>Niveomyces</taxon>
    </lineage>
</organism>
<evidence type="ECO:0000313" key="3">
    <source>
        <dbReference type="EMBL" id="OAA67058.1"/>
    </source>
</evidence>
<name>A0A167Z438_9HYPO</name>
<sequence length="314" mass="34772">MWFAQVLARSAVIQRAAAPKLAESLVRQQVAIPRGTAKRLLASGLFSVPVCTPLPRPRFVATRAIVGADACLRATHTMSSPPPDPSGSADQQPPASAGRAKFDCGDKHDTVATPTGSQTNRNEPAGPSATQADEERPQLPALSPAEFREYNQMAEHMDLFVWTMIYNACVDRKRPAGMSIREFLNEGLQFVRSLTMHHSIEESYVFPMLAERMPEFQAPGKGHNKGTARGASGAAKAAELVQQHRAIHVGMDGFEAYLQRCRNKEVELQLSTLKEQMDTWGGVLWKHLDEEVATLGAENMRKYWSLDDMRQMRM</sequence>
<feature type="compositionally biased region" description="Polar residues" evidence="1">
    <location>
        <begin position="112"/>
        <end position="122"/>
    </location>
</feature>
<dbReference type="Proteomes" id="UP000076874">
    <property type="component" value="Unassembled WGS sequence"/>
</dbReference>
<accession>A0A167Z438</accession>
<feature type="compositionally biased region" description="Basic and acidic residues" evidence="1">
    <location>
        <begin position="100"/>
        <end position="110"/>
    </location>
</feature>
<feature type="domain" description="Hemerythrin-like" evidence="2">
    <location>
        <begin position="166"/>
        <end position="291"/>
    </location>
</feature>
<proteinExistence type="predicted"/>
<dbReference type="Pfam" id="PF01814">
    <property type="entry name" value="Hemerythrin"/>
    <property type="match status" value="1"/>
</dbReference>
<gene>
    <name evidence="3" type="ORF">SPI_01634</name>
</gene>
<feature type="region of interest" description="Disordered" evidence="1">
    <location>
        <begin position="75"/>
        <end position="138"/>
    </location>
</feature>